<organism evidence="1">
    <name type="scientific">marine sediment metagenome</name>
    <dbReference type="NCBI Taxonomy" id="412755"/>
    <lineage>
        <taxon>unclassified sequences</taxon>
        <taxon>metagenomes</taxon>
        <taxon>ecological metagenomes</taxon>
    </lineage>
</organism>
<accession>X1I0S2</accession>
<proteinExistence type="predicted"/>
<reference evidence="1" key="1">
    <citation type="journal article" date="2014" name="Front. Microbiol.">
        <title>High frequency of phylogenetically diverse reductive dehalogenase-homologous genes in deep subseafloor sedimentary metagenomes.</title>
        <authorList>
            <person name="Kawai M."/>
            <person name="Futagami T."/>
            <person name="Toyoda A."/>
            <person name="Takaki Y."/>
            <person name="Nishi S."/>
            <person name="Hori S."/>
            <person name="Arai W."/>
            <person name="Tsubouchi T."/>
            <person name="Morono Y."/>
            <person name="Uchiyama I."/>
            <person name="Ito T."/>
            <person name="Fujiyama A."/>
            <person name="Inagaki F."/>
            <person name="Takami H."/>
        </authorList>
    </citation>
    <scope>NUCLEOTIDE SEQUENCE</scope>
    <source>
        <strain evidence="1">Expedition CK06-06</strain>
    </source>
</reference>
<feature type="non-terminal residue" evidence="1">
    <location>
        <position position="1"/>
    </location>
</feature>
<dbReference type="AlphaFoldDB" id="X1I0S2"/>
<protein>
    <submittedName>
        <fullName evidence="1">Uncharacterized protein</fullName>
    </submittedName>
</protein>
<gene>
    <name evidence="1" type="ORF">S03H2_27249</name>
</gene>
<feature type="non-terminal residue" evidence="1">
    <location>
        <position position="37"/>
    </location>
</feature>
<sequence length="37" mass="3886">IPLYDLLPADPQNAIPANPKIAAPIPPKNLIIIGEIA</sequence>
<name>X1I0S2_9ZZZZ</name>
<comment type="caution">
    <text evidence="1">The sequence shown here is derived from an EMBL/GenBank/DDBJ whole genome shotgun (WGS) entry which is preliminary data.</text>
</comment>
<dbReference type="EMBL" id="BARU01016241">
    <property type="protein sequence ID" value="GAH59679.1"/>
    <property type="molecule type" value="Genomic_DNA"/>
</dbReference>
<evidence type="ECO:0000313" key="1">
    <source>
        <dbReference type="EMBL" id="GAH59679.1"/>
    </source>
</evidence>